<keyword evidence="1" id="KW-0812">Transmembrane</keyword>
<protein>
    <submittedName>
        <fullName evidence="2">Uncharacterized protein</fullName>
    </submittedName>
</protein>
<reference evidence="2 3" key="1">
    <citation type="journal article" date="2023" name="Commun. Biol.">
        <title>Reorganization of the ancestral sex-determining regions during the evolution of trioecy in Pleodorina starrii.</title>
        <authorList>
            <person name="Takahashi K."/>
            <person name="Suzuki S."/>
            <person name="Kawai-Toyooka H."/>
            <person name="Yamamoto K."/>
            <person name="Hamaji T."/>
            <person name="Ootsuki R."/>
            <person name="Yamaguchi H."/>
            <person name="Kawachi M."/>
            <person name="Higashiyama T."/>
            <person name="Nozaki H."/>
        </authorList>
    </citation>
    <scope>NUCLEOTIDE SEQUENCE [LARGE SCALE GENOMIC DNA]</scope>
    <source>
        <strain evidence="2 3">NIES-4479</strain>
    </source>
</reference>
<accession>A0A9W6BAP0</accession>
<name>A0A9W6BAP0_9CHLO</name>
<evidence type="ECO:0000313" key="2">
    <source>
        <dbReference type="EMBL" id="GLC48588.1"/>
    </source>
</evidence>
<keyword evidence="1" id="KW-0472">Membrane</keyword>
<dbReference type="EMBL" id="BRXU01000001">
    <property type="protein sequence ID" value="GLC48588.1"/>
    <property type="molecule type" value="Genomic_DNA"/>
</dbReference>
<keyword evidence="3" id="KW-1185">Reference proteome</keyword>
<keyword evidence="1" id="KW-1133">Transmembrane helix</keyword>
<evidence type="ECO:0000256" key="1">
    <source>
        <dbReference type="SAM" id="Phobius"/>
    </source>
</evidence>
<comment type="caution">
    <text evidence="2">The sequence shown here is derived from an EMBL/GenBank/DDBJ whole genome shotgun (WGS) entry which is preliminary data.</text>
</comment>
<evidence type="ECO:0000313" key="3">
    <source>
        <dbReference type="Proteomes" id="UP001165080"/>
    </source>
</evidence>
<sequence>MAAFFAAGCWRIKRGPSSARLAAQPVGRGLRAQQQLQQELAAALSGCRFGQVESGQLLDRPRHQGMMQGMGRICMDRGRLAQRNEELEGGGGTPFRRPPVAAVFNYLGVAGPPGHSAQFGLLVCWLVCWLVGWLVARGAALCCVYLCV</sequence>
<dbReference type="AlphaFoldDB" id="A0A9W6BAP0"/>
<feature type="transmembrane region" description="Helical" evidence="1">
    <location>
        <begin position="119"/>
        <end position="147"/>
    </location>
</feature>
<dbReference type="Proteomes" id="UP001165080">
    <property type="component" value="Unassembled WGS sequence"/>
</dbReference>
<gene>
    <name evidence="2" type="primary">PLESTMB000046</name>
    <name evidence="2" type="ORF">PLESTB_000114200</name>
</gene>
<organism evidence="2 3">
    <name type="scientific">Pleodorina starrii</name>
    <dbReference type="NCBI Taxonomy" id="330485"/>
    <lineage>
        <taxon>Eukaryota</taxon>
        <taxon>Viridiplantae</taxon>
        <taxon>Chlorophyta</taxon>
        <taxon>core chlorophytes</taxon>
        <taxon>Chlorophyceae</taxon>
        <taxon>CS clade</taxon>
        <taxon>Chlamydomonadales</taxon>
        <taxon>Volvocaceae</taxon>
        <taxon>Pleodorina</taxon>
    </lineage>
</organism>
<proteinExistence type="predicted"/>